<proteinExistence type="predicted"/>
<dbReference type="Proteomes" id="UP001159405">
    <property type="component" value="Unassembled WGS sequence"/>
</dbReference>
<dbReference type="EMBL" id="CALNXK010000113">
    <property type="protein sequence ID" value="CAH3159180.1"/>
    <property type="molecule type" value="Genomic_DNA"/>
</dbReference>
<accession>A0ABN8Q805</accession>
<keyword evidence="2" id="KW-1185">Reference proteome</keyword>
<evidence type="ECO:0000313" key="2">
    <source>
        <dbReference type="Proteomes" id="UP001159405"/>
    </source>
</evidence>
<protein>
    <submittedName>
        <fullName evidence="1">Uncharacterized protein</fullName>
    </submittedName>
</protein>
<organism evidence="1 2">
    <name type="scientific">Porites lobata</name>
    <dbReference type="NCBI Taxonomy" id="104759"/>
    <lineage>
        <taxon>Eukaryota</taxon>
        <taxon>Metazoa</taxon>
        <taxon>Cnidaria</taxon>
        <taxon>Anthozoa</taxon>
        <taxon>Hexacorallia</taxon>
        <taxon>Scleractinia</taxon>
        <taxon>Fungiina</taxon>
        <taxon>Poritidae</taxon>
        <taxon>Porites</taxon>
    </lineage>
</organism>
<sequence length="106" mass="12434">MPNQWPINEKFSNHVDLSKVNIGFAADRILRELKGSKKLSEKQVFEFRMSCKAFLIKMVKKLVDKSPLTYPLVRYMNFLDPRIFIAKKETSAEKLTRILTRINCKV</sequence>
<evidence type="ECO:0000313" key="1">
    <source>
        <dbReference type="EMBL" id="CAH3159180.1"/>
    </source>
</evidence>
<name>A0ABN8Q805_9CNID</name>
<reference evidence="1 2" key="1">
    <citation type="submission" date="2022-05" db="EMBL/GenBank/DDBJ databases">
        <authorList>
            <consortium name="Genoscope - CEA"/>
            <person name="William W."/>
        </authorList>
    </citation>
    <scope>NUCLEOTIDE SEQUENCE [LARGE SCALE GENOMIC DNA]</scope>
</reference>
<gene>
    <name evidence="1" type="ORF">PLOB_00003515</name>
</gene>
<comment type="caution">
    <text evidence="1">The sequence shown here is derived from an EMBL/GenBank/DDBJ whole genome shotgun (WGS) entry which is preliminary data.</text>
</comment>